<keyword evidence="1" id="KW-1133">Transmembrane helix</keyword>
<keyword evidence="3" id="KW-1185">Reference proteome</keyword>
<protein>
    <submittedName>
        <fullName evidence="2">Uncharacterized protein</fullName>
    </submittedName>
</protein>
<keyword evidence="1" id="KW-0812">Transmembrane</keyword>
<evidence type="ECO:0000313" key="2">
    <source>
        <dbReference type="EMBL" id="NYE96686.1"/>
    </source>
</evidence>
<keyword evidence="1" id="KW-0472">Membrane</keyword>
<comment type="caution">
    <text evidence="2">The sequence shown here is derived from an EMBL/GenBank/DDBJ whole genome shotgun (WGS) entry which is preliminary data.</text>
</comment>
<feature type="transmembrane region" description="Helical" evidence="1">
    <location>
        <begin position="129"/>
        <end position="151"/>
    </location>
</feature>
<feature type="transmembrane region" description="Helical" evidence="1">
    <location>
        <begin position="90"/>
        <end position="109"/>
    </location>
</feature>
<name>A0A7Y9LW60_9MICC</name>
<proteinExistence type="predicted"/>
<sequence>MTTLILIAALLAAAFLGWPLTALVLRLARSVDARPVSEESVLESADSPQAELPAVRQEAVSATPVSAAPEPLTEAKVLRGGLLIGILERLAVVLCIVFDQPVAIAYVIAVKGLGRYPELKESPAASERFIIGTLASLIWATLVGILARWFIAML</sequence>
<dbReference type="EMBL" id="JACBYQ010000002">
    <property type="protein sequence ID" value="NYE96686.1"/>
    <property type="molecule type" value="Genomic_DNA"/>
</dbReference>
<accession>A0A7Y9LW60</accession>
<dbReference type="AlphaFoldDB" id="A0A7Y9LW60"/>
<gene>
    <name evidence="2" type="ORF">FHU41_002936</name>
</gene>
<dbReference type="RefSeq" id="WP_179390309.1">
    <property type="nucleotide sequence ID" value="NZ_JACBYQ010000002.1"/>
</dbReference>
<reference evidence="2 3" key="1">
    <citation type="submission" date="2020-07" db="EMBL/GenBank/DDBJ databases">
        <title>Sequencing the genomes of 1000 actinobacteria strains.</title>
        <authorList>
            <person name="Klenk H.-P."/>
        </authorList>
    </citation>
    <scope>NUCLEOTIDE SEQUENCE [LARGE SCALE GENOMIC DNA]</scope>
    <source>
        <strain evidence="2 3">DSM 102047</strain>
    </source>
</reference>
<organism evidence="2 3">
    <name type="scientific">Psychromicrobium silvestre</name>
    <dbReference type="NCBI Taxonomy" id="1645614"/>
    <lineage>
        <taxon>Bacteria</taxon>
        <taxon>Bacillati</taxon>
        <taxon>Actinomycetota</taxon>
        <taxon>Actinomycetes</taxon>
        <taxon>Micrococcales</taxon>
        <taxon>Micrococcaceae</taxon>
        <taxon>Psychromicrobium</taxon>
    </lineage>
</organism>
<evidence type="ECO:0000256" key="1">
    <source>
        <dbReference type="SAM" id="Phobius"/>
    </source>
</evidence>
<evidence type="ECO:0000313" key="3">
    <source>
        <dbReference type="Proteomes" id="UP000521748"/>
    </source>
</evidence>
<dbReference type="Proteomes" id="UP000521748">
    <property type="component" value="Unassembled WGS sequence"/>
</dbReference>